<proteinExistence type="predicted"/>
<dbReference type="EMBL" id="QSGN01000031">
    <property type="protein sequence ID" value="RHB27265.1"/>
    <property type="molecule type" value="Genomic_DNA"/>
</dbReference>
<reference evidence="1 2" key="1">
    <citation type="submission" date="2018-08" db="EMBL/GenBank/DDBJ databases">
        <title>A genome reference for cultivated species of the human gut microbiota.</title>
        <authorList>
            <person name="Zou Y."/>
            <person name="Xue W."/>
            <person name="Luo G."/>
        </authorList>
    </citation>
    <scope>NUCLEOTIDE SEQUENCE [LARGE SCALE GENOMIC DNA]</scope>
    <source>
        <strain evidence="1 2">AM40-34</strain>
    </source>
</reference>
<gene>
    <name evidence="1" type="ORF">DW889_11970</name>
</gene>
<dbReference type="AlphaFoldDB" id="A0A413V0T3"/>
<dbReference type="RefSeq" id="WP_117907351.1">
    <property type="nucleotide sequence ID" value="NZ_QSGN01000031.1"/>
</dbReference>
<dbReference type="Proteomes" id="UP000283482">
    <property type="component" value="Unassembled WGS sequence"/>
</dbReference>
<comment type="caution">
    <text evidence="1">The sequence shown here is derived from an EMBL/GenBank/DDBJ whole genome shotgun (WGS) entry which is preliminary data.</text>
</comment>
<evidence type="ECO:0000313" key="2">
    <source>
        <dbReference type="Proteomes" id="UP000283482"/>
    </source>
</evidence>
<sequence length="77" mass="8939">MTPRIPINYIVQIDNFHLGEFIFYWNYYGQPCPLLLQKPKTEGLTAIRLVVDSDEAASFLLRAKEKTGCRLYTVETQ</sequence>
<name>A0A413V0T3_BACSE</name>
<accession>A0A413V0T3</accession>
<protein>
    <submittedName>
        <fullName evidence="1">Uncharacterized protein</fullName>
    </submittedName>
</protein>
<evidence type="ECO:0000313" key="1">
    <source>
        <dbReference type="EMBL" id="RHB27265.1"/>
    </source>
</evidence>
<organism evidence="1 2">
    <name type="scientific">Bacteroides stercoris</name>
    <dbReference type="NCBI Taxonomy" id="46506"/>
    <lineage>
        <taxon>Bacteria</taxon>
        <taxon>Pseudomonadati</taxon>
        <taxon>Bacteroidota</taxon>
        <taxon>Bacteroidia</taxon>
        <taxon>Bacteroidales</taxon>
        <taxon>Bacteroidaceae</taxon>
        <taxon>Bacteroides</taxon>
    </lineage>
</organism>